<reference evidence="1" key="1">
    <citation type="submission" date="2020-10" db="EMBL/GenBank/DDBJ databases">
        <authorList>
            <person name="Gilroy R."/>
        </authorList>
    </citation>
    <scope>NUCLEOTIDE SEQUENCE</scope>
    <source>
        <strain evidence="1">B1-8020</strain>
    </source>
</reference>
<evidence type="ECO:0000313" key="1">
    <source>
        <dbReference type="EMBL" id="MBO8473425.1"/>
    </source>
</evidence>
<gene>
    <name evidence="1" type="ORF">IAB81_07335</name>
</gene>
<comment type="caution">
    <text evidence="1">The sequence shown here is derived from an EMBL/GenBank/DDBJ whole genome shotgun (WGS) entry which is preliminary data.</text>
</comment>
<name>A0A9D9IJN5_9BACT</name>
<dbReference type="AlphaFoldDB" id="A0A9D9IJN5"/>
<sequence length="130" mass="14116">MTGAVAVYFDDTDSDGNPVTAYNIHLLADGASVEEMSELDFTSCMLAMSLPGKTYELPEGSYQASEESCFLGVIVISMKDYYEYDVYDATLTIGRSGENYTFEVSGTAENGEQLSCNYTGPVIFQDGDSL</sequence>
<protein>
    <submittedName>
        <fullName evidence="1">Uncharacterized protein</fullName>
    </submittedName>
</protein>
<dbReference type="Proteomes" id="UP000823604">
    <property type="component" value="Unassembled WGS sequence"/>
</dbReference>
<accession>A0A9D9IJN5</accession>
<reference evidence="1" key="2">
    <citation type="journal article" date="2021" name="PeerJ">
        <title>Extensive microbial diversity within the chicken gut microbiome revealed by metagenomics and culture.</title>
        <authorList>
            <person name="Gilroy R."/>
            <person name="Ravi A."/>
            <person name="Getino M."/>
            <person name="Pursley I."/>
            <person name="Horton D.L."/>
            <person name="Alikhan N.F."/>
            <person name="Baker D."/>
            <person name="Gharbi K."/>
            <person name="Hall N."/>
            <person name="Watson M."/>
            <person name="Adriaenssens E.M."/>
            <person name="Foster-Nyarko E."/>
            <person name="Jarju S."/>
            <person name="Secka A."/>
            <person name="Antonio M."/>
            <person name="Oren A."/>
            <person name="Chaudhuri R.R."/>
            <person name="La Ragione R."/>
            <person name="Hildebrand F."/>
            <person name="Pallen M.J."/>
        </authorList>
    </citation>
    <scope>NUCLEOTIDE SEQUENCE</scope>
    <source>
        <strain evidence="1">B1-8020</strain>
    </source>
</reference>
<organism evidence="1 2">
    <name type="scientific">Candidatus Merdivivens pullicola</name>
    <dbReference type="NCBI Taxonomy" id="2840872"/>
    <lineage>
        <taxon>Bacteria</taxon>
        <taxon>Pseudomonadati</taxon>
        <taxon>Bacteroidota</taxon>
        <taxon>Bacteroidia</taxon>
        <taxon>Bacteroidales</taxon>
        <taxon>Muribaculaceae</taxon>
        <taxon>Muribaculaceae incertae sedis</taxon>
        <taxon>Candidatus Merdivivens</taxon>
    </lineage>
</organism>
<evidence type="ECO:0000313" key="2">
    <source>
        <dbReference type="Proteomes" id="UP000823604"/>
    </source>
</evidence>
<proteinExistence type="predicted"/>
<dbReference type="EMBL" id="JADIMA010000071">
    <property type="protein sequence ID" value="MBO8473425.1"/>
    <property type="molecule type" value="Genomic_DNA"/>
</dbReference>